<organism evidence="1 2">
    <name type="scientific">Lupinus angustifolius</name>
    <name type="common">Narrow-leaved blue lupine</name>
    <dbReference type="NCBI Taxonomy" id="3871"/>
    <lineage>
        <taxon>Eukaryota</taxon>
        <taxon>Viridiplantae</taxon>
        <taxon>Streptophyta</taxon>
        <taxon>Embryophyta</taxon>
        <taxon>Tracheophyta</taxon>
        <taxon>Spermatophyta</taxon>
        <taxon>Magnoliopsida</taxon>
        <taxon>eudicotyledons</taxon>
        <taxon>Gunneridae</taxon>
        <taxon>Pentapetalae</taxon>
        <taxon>rosids</taxon>
        <taxon>fabids</taxon>
        <taxon>Fabales</taxon>
        <taxon>Fabaceae</taxon>
        <taxon>Papilionoideae</taxon>
        <taxon>50 kb inversion clade</taxon>
        <taxon>genistoids sensu lato</taxon>
        <taxon>core genistoids</taxon>
        <taxon>Genisteae</taxon>
        <taxon>Lupinus</taxon>
    </lineage>
</organism>
<dbReference type="Proteomes" id="UP000188354">
    <property type="component" value="Chromosome LG09"/>
</dbReference>
<keyword evidence="2" id="KW-1185">Reference proteome</keyword>
<reference evidence="1 2" key="1">
    <citation type="journal article" date="2017" name="Plant Biotechnol. J.">
        <title>A comprehensive draft genome sequence for lupin (Lupinus angustifolius), an emerging health food: insights into plant-microbe interactions and legume evolution.</title>
        <authorList>
            <person name="Hane J.K."/>
            <person name="Ming Y."/>
            <person name="Kamphuis L.G."/>
            <person name="Nelson M.N."/>
            <person name="Garg G."/>
            <person name="Atkins C.A."/>
            <person name="Bayer P.E."/>
            <person name="Bravo A."/>
            <person name="Bringans S."/>
            <person name="Cannon S."/>
            <person name="Edwards D."/>
            <person name="Foley R."/>
            <person name="Gao L.L."/>
            <person name="Harrison M.J."/>
            <person name="Huang W."/>
            <person name="Hurgobin B."/>
            <person name="Li S."/>
            <person name="Liu C.W."/>
            <person name="McGrath A."/>
            <person name="Morahan G."/>
            <person name="Murray J."/>
            <person name="Weller J."/>
            <person name="Jian J."/>
            <person name="Singh K.B."/>
        </authorList>
    </citation>
    <scope>NUCLEOTIDE SEQUENCE [LARGE SCALE GENOMIC DNA]</scope>
    <source>
        <strain evidence="2">cv. Tanjil</strain>
        <tissue evidence="1">Whole plant</tissue>
    </source>
</reference>
<dbReference type="PANTHER" id="PTHR48189">
    <property type="entry name" value="BNAA10G07240D PROTEIN"/>
    <property type="match status" value="1"/>
</dbReference>
<sequence>MIMVVIMTEILGEYTEVLRRVAERLLRRRGLSFESLRNFGSASTTSSSDSTSFMVNF</sequence>
<dbReference type="AlphaFoldDB" id="A0A4P1R7V8"/>
<gene>
    <name evidence="1" type="ORF">TanjilG_32537</name>
</gene>
<protein>
    <submittedName>
        <fullName evidence="1">Uncharacterized protein</fullName>
    </submittedName>
</protein>
<accession>A0A4P1R7V8</accession>
<dbReference type="EMBL" id="CM007369">
    <property type="protein sequence ID" value="OIW04345.1"/>
    <property type="molecule type" value="Genomic_DNA"/>
</dbReference>
<evidence type="ECO:0000313" key="1">
    <source>
        <dbReference type="EMBL" id="OIW04345.1"/>
    </source>
</evidence>
<evidence type="ECO:0000313" key="2">
    <source>
        <dbReference type="Proteomes" id="UP000188354"/>
    </source>
</evidence>
<dbReference type="Gramene" id="OIW04345">
    <property type="protein sequence ID" value="OIW04345"/>
    <property type="gene ID" value="TanjilG_32537"/>
</dbReference>
<proteinExistence type="predicted"/>
<dbReference type="PANTHER" id="PTHR48189:SF3">
    <property type="entry name" value="SECRETED PROTEIN"/>
    <property type="match status" value="1"/>
</dbReference>
<name>A0A4P1R7V8_LUPAN</name>